<evidence type="ECO:0000313" key="3">
    <source>
        <dbReference type="Proteomes" id="UP000315010"/>
    </source>
</evidence>
<name>A0A5C5Z1S7_9BACT</name>
<accession>A0A5C5Z1S7</accession>
<dbReference type="Proteomes" id="UP000315010">
    <property type="component" value="Unassembled WGS sequence"/>
</dbReference>
<dbReference type="AlphaFoldDB" id="A0A5C5Z1S7"/>
<sequence length="40" mass="4516">MITVRKTIAVTTSRRHKVVDEKEPFTRATSSRTHDKSASS</sequence>
<comment type="caution">
    <text evidence="2">The sequence shown here is derived from an EMBL/GenBank/DDBJ whole genome shotgun (WGS) entry which is preliminary data.</text>
</comment>
<proteinExistence type="predicted"/>
<evidence type="ECO:0000313" key="2">
    <source>
        <dbReference type="EMBL" id="TWT80543.1"/>
    </source>
</evidence>
<evidence type="ECO:0000256" key="1">
    <source>
        <dbReference type="SAM" id="MobiDB-lite"/>
    </source>
</evidence>
<gene>
    <name evidence="2" type="ORF">CA13_19880</name>
</gene>
<protein>
    <submittedName>
        <fullName evidence="2">Uncharacterized protein</fullName>
    </submittedName>
</protein>
<reference evidence="2 3" key="1">
    <citation type="submission" date="2019-02" db="EMBL/GenBank/DDBJ databases">
        <title>Deep-cultivation of Planctomycetes and their phenomic and genomic characterization uncovers novel biology.</title>
        <authorList>
            <person name="Wiegand S."/>
            <person name="Jogler M."/>
            <person name="Boedeker C."/>
            <person name="Pinto D."/>
            <person name="Vollmers J."/>
            <person name="Rivas-Marin E."/>
            <person name="Kohn T."/>
            <person name="Peeters S.H."/>
            <person name="Heuer A."/>
            <person name="Rast P."/>
            <person name="Oberbeckmann S."/>
            <person name="Bunk B."/>
            <person name="Jeske O."/>
            <person name="Meyerdierks A."/>
            <person name="Storesund J.E."/>
            <person name="Kallscheuer N."/>
            <person name="Luecker S."/>
            <person name="Lage O.M."/>
            <person name="Pohl T."/>
            <person name="Merkel B.J."/>
            <person name="Hornburger P."/>
            <person name="Mueller R.-W."/>
            <person name="Bruemmer F."/>
            <person name="Labrenz M."/>
            <person name="Spormann A.M."/>
            <person name="Op Den Camp H."/>
            <person name="Overmann J."/>
            <person name="Amann R."/>
            <person name="Jetten M.S.M."/>
            <person name="Mascher T."/>
            <person name="Medema M.H."/>
            <person name="Devos D.P."/>
            <person name="Kaster A.-K."/>
            <person name="Ovreas L."/>
            <person name="Rohde M."/>
            <person name="Galperin M.Y."/>
            <person name="Jogler C."/>
        </authorList>
    </citation>
    <scope>NUCLEOTIDE SEQUENCE [LARGE SCALE GENOMIC DNA]</scope>
    <source>
        <strain evidence="2 3">CA13</strain>
    </source>
</reference>
<dbReference type="EMBL" id="SJPJ01000001">
    <property type="protein sequence ID" value="TWT80543.1"/>
    <property type="molecule type" value="Genomic_DNA"/>
</dbReference>
<organism evidence="2 3">
    <name type="scientific">Novipirellula herctigrandis</name>
    <dbReference type="NCBI Taxonomy" id="2527986"/>
    <lineage>
        <taxon>Bacteria</taxon>
        <taxon>Pseudomonadati</taxon>
        <taxon>Planctomycetota</taxon>
        <taxon>Planctomycetia</taxon>
        <taxon>Pirellulales</taxon>
        <taxon>Pirellulaceae</taxon>
        <taxon>Novipirellula</taxon>
    </lineage>
</organism>
<keyword evidence="3" id="KW-1185">Reference proteome</keyword>
<feature type="region of interest" description="Disordered" evidence="1">
    <location>
        <begin position="1"/>
        <end position="40"/>
    </location>
</feature>